<dbReference type="EMBL" id="JAHBFX010000005">
    <property type="protein sequence ID" value="MBZ5999850.1"/>
    <property type="molecule type" value="Genomic_DNA"/>
</dbReference>
<dbReference type="InterPro" id="IPR050491">
    <property type="entry name" value="AmpC-like"/>
</dbReference>
<evidence type="ECO:0000256" key="2">
    <source>
        <dbReference type="ARBA" id="ARBA00023136"/>
    </source>
</evidence>
<evidence type="ECO:0000313" key="5">
    <source>
        <dbReference type="EMBL" id="MBZ5999850.1"/>
    </source>
</evidence>
<feature type="domain" description="Beta-lactamase-related" evidence="4">
    <location>
        <begin position="88"/>
        <end position="342"/>
    </location>
</feature>
<protein>
    <submittedName>
        <fullName evidence="6">Serine hydrolase</fullName>
    </submittedName>
</protein>
<dbReference type="AlphaFoldDB" id="A0AB35FY65"/>
<dbReference type="GO" id="GO:0016020">
    <property type="term" value="C:membrane"/>
    <property type="evidence" value="ECO:0007669"/>
    <property type="project" value="UniProtKB-SubCell"/>
</dbReference>
<keyword evidence="6" id="KW-0378">Hydrolase</keyword>
<dbReference type="GO" id="GO:0016787">
    <property type="term" value="F:hydrolase activity"/>
    <property type="evidence" value="ECO:0007669"/>
    <property type="project" value="UniProtKB-KW"/>
</dbReference>
<dbReference type="RefSeq" id="WP_224145423.1">
    <property type="nucleotide sequence ID" value="NZ_JAHBFO010000020.1"/>
</dbReference>
<dbReference type="Proteomes" id="UP000705994">
    <property type="component" value="Unassembled WGS sequence"/>
</dbReference>
<comment type="subcellular location">
    <subcellularLocation>
        <location evidence="1">Membrane</location>
    </subcellularLocation>
</comment>
<reference evidence="6 7" key="1">
    <citation type="submission" date="2021-05" db="EMBL/GenBank/DDBJ databases">
        <title>Pangenome of Leuconostoc gelidum warrants species status for Leuconostoc gelidum subsp. gasicomitatum.</title>
        <authorList>
            <person name="Johansson P."/>
            <person name="Sade E."/>
            <person name="Hultman J."/>
            <person name="Auvinen P."/>
            <person name="Bjorkroth J."/>
        </authorList>
    </citation>
    <scope>NUCLEOTIDE SEQUENCE</scope>
    <source>
        <strain evidence="5 7">AMKR21</strain>
        <strain evidence="6">C220d</strain>
    </source>
</reference>
<dbReference type="PANTHER" id="PTHR46825">
    <property type="entry name" value="D-ALANYL-D-ALANINE-CARBOXYPEPTIDASE/ENDOPEPTIDASE AMPH"/>
    <property type="match status" value="1"/>
</dbReference>
<keyword evidence="2 3" id="KW-0472">Membrane</keyword>
<dbReference type="Gene3D" id="3.40.710.10">
    <property type="entry name" value="DD-peptidase/beta-lactamase superfamily"/>
    <property type="match status" value="1"/>
</dbReference>
<dbReference type="Pfam" id="PF00144">
    <property type="entry name" value="Beta-lactamase"/>
    <property type="match status" value="1"/>
</dbReference>
<evidence type="ECO:0000256" key="1">
    <source>
        <dbReference type="ARBA" id="ARBA00004370"/>
    </source>
</evidence>
<evidence type="ECO:0000313" key="8">
    <source>
        <dbReference type="Proteomes" id="UP000727071"/>
    </source>
</evidence>
<gene>
    <name evidence="6" type="ORF">KII88_01825</name>
    <name evidence="5" type="ORF">KIJ07_05360</name>
</gene>
<organism evidence="6 8">
    <name type="scientific">Leuconostoc gelidum subsp. gelidum</name>
    <dbReference type="NCBI Taxonomy" id="1607839"/>
    <lineage>
        <taxon>Bacteria</taxon>
        <taxon>Bacillati</taxon>
        <taxon>Bacillota</taxon>
        <taxon>Bacilli</taxon>
        <taxon>Lactobacillales</taxon>
        <taxon>Lactobacillaceae</taxon>
        <taxon>Leuconostoc</taxon>
        <taxon>Leuconostoc gelidum group</taxon>
    </lineage>
</organism>
<keyword evidence="7" id="KW-1185">Reference proteome</keyword>
<comment type="caution">
    <text evidence="6">The sequence shown here is derived from an EMBL/GenBank/DDBJ whole genome shotgun (WGS) entry which is preliminary data.</text>
</comment>
<dbReference type="InterPro" id="IPR001466">
    <property type="entry name" value="Beta-lactam-related"/>
</dbReference>
<proteinExistence type="predicted"/>
<evidence type="ECO:0000256" key="3">
    <source>
        <dbReference type="SAM" id="Phobius"/>
    </source>
</evidence>
<dbReference type="InterPro" id="IPR012338">
    <property type="entry name" value="Beta-lactam/transpept-like"/>
</dbReference>
<dbReference type="SUPFAM" id="SSF56601">
    <property type="entry name" value="beta-lactamase/transpeptidase-like"/>
    <property type="match status" value="1"/>
</dbReference>
<keyword evidence="3" id="KW-1133">Transmembrane helix</keyword>
<accession>A0AB35FY65</accession>
<dbReference type="Proteomes" id="UP000727071">
    <property type="component" value="Unassembled WGS sequence"/>
</dbReference>
<keyword evidence="3" id="KW-0812">Transmembrane</keyword>
<feature type="transmembrane region" description="Helical" evidence="3">
    <location>
        <begin position="12"/>
        <end position="35"/>
    </location>
</feature>
<evidence type="ECO:0000259" key="4">
    <source>
        <dbReference type="Pfam" id="PF00144"/>
    </source>
</evidence>
<evidence type="ECO:0000313" key="7">
    <source>
        <dbReference type="Proteomes" id="UP000705994"/>
    </source>
</evidence>
<sequence>MKRTQHYRMKNQLWRRVFVVILIVIILCICSLYLVQHKPATLKPEPKAVRHTDKAASESVIKNLNQNVLLKNNNLAVSFNTQLRDSGFIGTALVVQHNHVILQQGFGYADKKKNRLNDAQSLYQIASIQKGFTATLIMQQVRAGKLHLNTLLSQYYPNIPDANKVTIKEMLTMTSGLTEKMDANVFTTEAENVAFDAEHTTVLSSPRWSYQAINYRLLSGILMQITHKSYSDLFNETFNKKYHLEVSDYKDFMTNQHRTIGYKNADYSQLAPENPLSYAFETGTGNMAMSAGNLYTFYRLLTDHVMLNENSLNMMWQHPVTSRYAAGMYHYDEYNTGHGIQVGFEPTIILTKNGQDAVILMSNENAIGKSWQPLAKQLFAQMTAIKIIK</sequence>
<dbReference type="EMBL" id="JAHBFV010000006">
    <property type="protein sequence ID" value="MBZ6015280.1"/>
    <property type="molecule type" value="Genomic_DNA"/>
</dbReference>
<evidence type="ECO:0000313" key="6">
    <source>
        <dbReference type="EMBL" id="MBZ6015280.1"/>
    </source>
</evidence>
<dbReference type="PANTHER" id="PTHR46825:SF11">
    <property type="entry name" value="PENICILLIN-BINDING PROTEIN 4"/>
    <property type="match status" value="1"/>
</dbReference>
<name>A0AB35FY65_LEUGE</name>